<dbReference type="InterPro" id="IPR050736">
    <property type="entry name" value="Sensor_HK_Regulatory"/>
</dbReference>
<dbReference type="InterPro" id="IPR029016">
    <property type="entry name" value="GAF-like_dom_sf"/>
</dbReference>
<gene>
    <name evidence="9" type="ORF">A3D25_03665</name>
</gene>
<feature type="domain" description="Histidine kinase" evidence="8">
    <location>
        <begin position="173"/>
        <end position="387"/>
    </location>
</feature>
<keyword evidence="6" id="KW-0902">Two-component regulatory system</keyword>
<dbReference type="InterPro" id="IPR036097">
    <property type="entry name" value="HisK_dim/P_sf"/>
</dbReference>
<dbReference type="FunFam" id="1.10.287.130:FF:000001">
    <property type="entry name" value="Two-component sensor histidine kinase"/>
    <property type="match status" value="1"/>
</dbReference>
<dbReference type="Pfam" id="PF00512">
    <property type="entry name" value="HisKA"/>
    <property type="match status" value="1"/>
</dbReference>
<evidence type="ECO:0000256" key="4">
    <source>
        <dbReference type="ARBA" id="ARBA00022679"/>
    </source>
</evidence>
<name>A0A1F5KG10_9BACT</name>
<evidence type="ECO:0000313" key="10">
    <source>
        <dbReference type="Proteomes" id="UP000177328"/>
    </source>
</evidence>
<evidence type="ECO:0000256" key="7">
    <source>
        <dbReference type="ARBA" id="ARBA00023136"/>
    </source>
</evidence>
<dbReference type="CDD" id="cd00082">
    <property type="entry name" value="HisKA"/>
    <property type="match status" value="1"/>
</dbReference>
<sequence length="399" mass="45078">MDSETILQKINKAALRFLEPLTAELTFAVIIEEALKLVDGDEGMIALEEDGEFKVVAAVPAALLSVKLRRRGFTYASYSQRKAFVIYPDDYLNAHPEAAEMGIRSSLFIPLSYRNKSIGVLSIMSHKKEAKFSNKELEILKLFGSMASLAIRKTQLYNETREALEARDMFLSMAAHEFRTPITTISGYAQMLKLRFSDQQAVEKRWSGEIYGETNRLLRLVNELLAVNRIKTGKLDFHWRESSLREVIKRSLAAFAFTHPSRSAVFIDDQNFSDVIVGDLDKLLQVFTNILDNAAKFSTPDKEIIIKLYSKKDEVLVSIQDQGQGIAKKDLQKVLEGFYRGVNNQKEGMGLGLYISKEIIEQHHGEIKIKSKVNKGTTVEIILPKTSIRAKPEKSPQVD</sequence>
<dbReference type="Gene3D" id="3.30.450.40">
    <property type="match status" value="1"/>
</dbReference>
<dbReference type="AlphaFoldDB" id="A0A1F5KG10"/>
<keyword evidence="7" id="KW-0472">Membrane</keyword>
<comment type="catalytic activity">
    <reaction evidence="1">
        <text>ATP + protein L-histidine = ADP + protein N-phospho-L-histidine.</text>
        <dbReference type="EC" id="2.7.13.3"/>
    </reaction>
</comment>
<dbReference type="SMART" id="SM00065">
    <property type="entry name" value="GAF"/>
    <property type="match status" value="1"/>
</dbReference>
<reference evidence="9 10" key="1">
    <citation type="journal article" date="2016" name="Nat. Commun.">
        <title>Thousands of microbial genomes shed light on interconnected biogeochemical processes in an aquifer system.</title>
        <authorList>
            <person name="Anantharaman K."/>
            <person name="Brown C.T."/>
            <person name="Hug L.A."/>
            <person name="Sharon I."/>
            <person name="Castelle C.J."/>
            <person name="Probst A.J."/>
            <person name="Thomas B.C."/>
            <person name="Singh A."/>
            <person name="Wilkins M.J."/>
            <person name="Karaoz U."/>
            <person name="Brodie E.L."/>
            <person name="Williams K.H."/>
            <person name="Hubbard S.S."/>
            <person name="Banfield J.F."/>
        </authorList>
    </citation>
    <scope>NUCLEOTIDE SEQUENCE [LARGE SCALE GENOMIC DNA]</scope>
</reference>
<dbReference type="InterPro" id="IPR003661">
    <property type="entry name" value="HisK_dim/P_dom"/>
</dbReference>
<dbReference type="PRINTS" id="PR00344">
    <property type="entry name" value="BCTRLSENSOR"/>
</dbReference>
<evidence type="ECO:0000259" key="8">
    <source>
        <dbReference type="PROSITE" id="PS50109"/>
    </source>
</evidence>
<dbReference type="SUPFAM" id="SSF47384">
    <property type="entry name" value="Homodimeric domain of signal transducing histidine kinase"/>
    <property type="match status" value="1"/>
</dbReference>
<dbReference type="EC" id="2.7.13.3" evidence="2"/>
<dbReference type="InterPro" id="IPR003594">
    <property type="entry name" value="HATPase_dom"/>
</dbReference>
<dbReference type="InterPro" id="IPR003018">
    <property type="entry name" value="GAF"/>
</dbReference>
<accession>A0A1F5KG10</accession>
<dbReference type="FunFam" id="3.30.565.10:FF:000006">
    <property type="entry name" value="Sensor histidine kinase WalK"/>
    <property type="match status" value="1"/>
</dbReference>
<dbReference type="EMBL" id="MFDD01000014">
    <property type="protein sequence ID" value="OGE39882.1"/>
    <property type="molecule type" value="Genomic_DNA"/>
</dbReference>
<dbReference type="GO" id="GO:0000155">
    <property type="term" value="F:phosphorelay sensor kinase activity"/>
    <property type="evidence" value="ECO:0007669"/>
    <property type="project" value="InterPro"/>
</dbReference>
<evidence type="ECO:0000256" key="2">
    <source>
        <dbReference type="ARBA" id="ARBA00012438"/>
    </source>
</evidence>
<dbReference type="PROSITE" id="PS50109">
    <property type="entry name" value="HIS_KIN"/>
    <property type="match status" value="1"/>
</dbReference>
<keyword evidence="3" id="KW-0597">Phosphoprotein</keyword>
<dbReference type="Pfam" id="PF02518">
    <property type="entry name" value="HATPase_c"/>
    <property type="match status" value="1"/>
</dbReference>
<organism evidence="9 10">
    <name type="scientific">Candidatus Daviesbacteria bacterium RIFCSPHIGHO2_02_FULL_43_12</name>
    <dbReference type="NCBI Taxonomy" id="1797776"/>
    <lineage>
        <taxon>Bacteria</taxon>
        <taxon>Candidatus Daviesiibacteriota</taxon>
    </lineage>
</organism>
<dbReference type="SUPFAM" id="SSF55781">
    <property type="entry name" value="GAF domain-like"/>
    <property type="match status" value="1"/>
</dbReference>
<dbReference type="PANTHER" id="PTHR43711">
    <property type="entry name" value="TWO-COMPONENT HISTIDINE KINASE"/>
    <property type="match status" value="1"/>
</dbReference>
<dbReference type="Gene3D" id="1.10.287.130">
    <property type="match status" value="1"/>
</dbReference>
<evidence type="ECO:0000256" key="5">
    <source>
        <dbReference type="ARBA" id="ARBA00022777"/>
    </source>
</evidence>
<evidence type="ECO:0000256" key="3">
    <source>
        <dbReference type="ARBA" id="ARBA00022553"/>
    </source>
</evidence>
<keyword evidence="5" id="KW-0418">Kinase</keyword>
<dbReference type="Proteomes" id="UP000177328">
    <property type="component" value="Unassembled WGS sequence"/>
</dbReference>
<proteinExistence type="predicted"/>
<evidence type="ECO:0000256" key="1">
    <source>
        <dbReference type="ARBA" id="ARBA00000085"/>
    </source>
</evidence>
<dbReference type="Pfam" id="PF01590">
    <property type="entry name" value="GAF"/>
    <property type="match status" value="1"/>
</dbReference>
<dbReference type="PANTHER" id="PTHR43711:SF1">
    <property type="entry name" value="HISTIDINE KINASE 1"/>
    <property type="match status" value="1"/>
</dbReference>
<evidence type="ECO:0000256" key="6">
    <source>
        <dbReference type="ARBA" id="ARBA00023012"/>
    </source>
</evidence>
<dbReference type="InterPro" id="IPR005467">
    <property type="entry name" value="His_kinase_dom"/>
</dbReference>
<dbReference type="SUPFAM" id="SSF55874">
    <property type="entry name" value="ATPase domain of HSP90 chaperone/DNA topoisomerase II/histidine kinase"/>
    <property type="match status" value="1"/>
</dbReference>
<keyword evidence="4" id="KW-0808">Transferase</keyword>
<dbReference type="SMART" id="SM00387">
    <property type="entry name" value="HATPase_c"/>
    <property type="match status" value="1"/>
</dbReference>
<dbReference type="InterPro" id="IPR036890">
    <property type="entry name" value="HATPase_C_sf"/>
</dbReference>
<dbReference type="Gene3D" id="3.30.565.10">
    <property type="entry name" value="Histidine kinase-like ATPase, C-terminal domain"/>
    <property type="match status" value="1"/>
</dbReference>
<comment type="caution">
    <text evidence="9">The sequence shown here is derived from an EMBL/GenBank/DDBJ whole genome shotgun (WGS) entry which is preliminary data.</text>
</comment>
<dbReference type="InterPro" id="IPR004358">
    <property type="entry name" value="Sig_transdc_His_kin-like_C"/>
</dbReference>
<protein>
    <recommendedName>
        <fullName evidence="2">histidine kinase</fullName>
        <ecNumber evidence="2">2.7.13.3</ecNumber>
    </recommendedName>
</protein>
<dbReference type="SMART" id="SM00388">
    <property type="entry name" value="HisKA"/>
    <property type="match status" value="1"/>
</dbReference>
<evidence type="ECO:0000313" key="9">
    <source>
        <dbReference type="EMBL" id="OGE39882.1"/>
    </source>
</evidence>